<dbReference type="InterPro" id="IPR000917">
    <property type="entry name" value="Sulfatase_N"/>
</dbReference>
<feature type="signal peptide" evidence="2">
    <location>
        <begin position="1"/>
        <end position="23"/>
    </location>
</feature>
<feature type="chain" id="PRO_5037367678" evidence="2">
    <location>
        <begin position="24"/>
        <end position="472"/>
    </location>
</feature>
<evidence type="ECO:0000313" key="5">
    <source>
        <dbReference type="Proteomes" id="UP000725002"/>
    </source>
</evidence>
<dbReference type="Proteomes" id="UP000725002">
    <property type="component" value="Unassembled WGS sequence"/>
</dbReference>
<dbReference type="PANTHER" id="PTHR43751">
    <property type="entry name" value="SULFATASE"/>
    <property type="match status" value="1"/>
</dbReference>
<dbReference type="AlphaFoldDB" id="A0A940II23"/>
<sequence length="472" mass="52633">MNSNIIKATALSVAAVPAAAAGAADRTPAREPEQRPNIVVIIADDLLSSELGCYGGQNIETPNIDRLAHEGVQFYHNYASEAMSVPIRASMYTGLYPAHHGSYQNHKNTFPGTKTVNEYMPEVGYRVGRTGKDHPGPKSVYKFDEIPGFTVGCTAKKAPYSTDGIREWMSRSDDPFLLFVCSINTHAPWTWGDPGEFDPDKIKVPGNCVDSPEMREIMTRYLAELRALDNEVGSVLQTLEDIGKLDNTIVFFLGEQGPQFPGGKWTLWNPGVSSALLARYPARIKPGSKSDAIVQYEDLLPTFIDIAGGEPRPELDGVSFKKALFGESKTARKYAYGIHNNYPEGRPYPIRSIRDGRYALILNLTPESDYHEKHLMAEKNVTGVWPAWKRAAETDERAAYLCDRFVHRPAVEFYDLKKDPWELHNLAGEKKYQARIAEMRAELEKWMEEQGDTGAAMDVPFTNKAPAAEAKR</sequence>
<evidence type="ECO:0000256" key="2">
    <source>
        <dbReference type="SAM" id="SignalP"/>
    </source>
</evidence>
<evidence type="ECO:0000259" key="3">
    <source>
        <dbReference type="Pfam" id="PF00884"/>
    </source>
</evidence>
<reference evidence="4" key="1">
    <citation type="submission" date="2020-10" db="EMBL/GenBank/DDBJ databases">
        <authorList>
            <person name="Gilroy R."/>
        </authorList>
    </citation>
    <scope>NUCLEOTIDE SEQUENCE</scope>
    <source>
        <strain evidence="4">G3-8215</strain>
    </source>
</reference>
<feature type="modified residue" description="3-oxoalanine (Ser)" evidence="1">
    <location>
        <position position="84"/>
    </location>
</feature>
<organism evidence="4 5">
    <name type="scientific">Candidatus Cryptobacteroides avicola</name>
    <dbReference type="NCBI Taxonomy" id="2840757"/>
    <lineage>
        <taxon>Bacteria</taxon>
        <taxon>Pseudomonadati</taxon>
        <taxon>Bacteroidota</taxon>
        <taxon>Bacteroidia</taxon>
        <taxon>Bacteroidales</taxon>
        <taxon>Candidatus Cryptobacteroides</taxon>
    </lineage>
</organism>
<comment type="PTM">
    <text evidence="1">The conversion to 3-oxoalanine (also known as C-formylglycine, FGly), of a serine or cysteine residue in prokaryotes and of a cysteine residue in eukaryotes, is critical for catalytic activity.</text>
</comment>
<dbReference type="PANTHER" id="PTHR43751:SF1">
    <property type="entry name" value="SULFATASE ATSG-RELATED"/>
    <property type="match status" value="1"/>
</dbReference>
<dbReference type="Gene3D" id="3.40.720.10">
    <property type="entry name" value="Alkaline Phosphatase, subunit A"/>
    <property type="match status" value="1"/>
</dbReference>
<gene>
    <name evidence="4" type="ORF">IAB75_04275</name>
</gene>
<dbReference type="EMBL" id="JADILV010000029">
    <property type="protein sequence ID" value="MBO8483310.1"/>
    <property type="molecule type" value="Genomic_DNA"/>
</dbReference>
<dbReference type="SUPFAM" id="SSF53649">
    <property type="entry name" value="Alkaline phosphatase-like"/>
    <property type="match status" value="1"/>
</dbReference>
<reference evidence="4" key="2">
    <citation type="journal article" date="2021" name="PeerJ">
        <title>Extensive microbial diversity within the chicken gut microbiome revealed by metagenomics and culture.</title>
        <authorList>
            <person name="Gilroy R."/>
            <person name="Ravi A."/>
            <person name="Getino M."/>
            <person name="Pursley I."/>
            <person name="Horton D.L."/>
            <person name="Alikhan N.F."/>
            <person name="Baker D."/>
            <person name="Gharbi K."/>
            <person name="Hall N."/>
            <person name="Watson M."/>
            <person name="Adriaenssens E.M."/>
            <person name="Foster-Nyarko E."/>
            <person name="Jarju S."/>
            <person name="Secka A."/>
            <person name="Antonio M."/>
            <person name="Oren A."/>
            <person name="Chaudhuri R.R."/>
            <person name="La Ragione R."/>
            <person name="Hildebrand F."/>
            <person name="Pallen M.J."/>
        </authorList>
    </citation>
    <scope>NUCLEOTIDE SEQUENCE</scope>
    <source>
        <strain evidence="4">G3-8215</strain>
    </source>
</reference>
<accession>A0A940II23</accession>
<evidence type="ECO:0000256" key="1">
    <source>
        <dbReference type="PIRSR" id="PIRSR600917-52"/>
    </source>
</evidence>
<dbReference type="InterPro" id="IPR017850">
    <property type="entry name" value="Alkaline_phosphatase_core_sf"/>
</dbReference>
<proteinExistence type="predicted"/>
<dbReference type="CDD" id="cd16027">
    <property type="entry name" value="SGSH"/>
    <property type="match status" value="1"/>
</dbReference>
<keyword evidence="2" id="KW-0732">Signal</keyword>
<dbReference type="Pfam" id="PF00884">
    <property type="entry name" value="Sulfatase"/>
    <property type="match status" value="1"/>
</dbReference>
<name>A0A940II23_9BACT</name>
<comment type="caution">
    <text evidence="4">The sequence shown here is derived from an EMBL/GenBank/DDBJ whole genome shotgun (WGS) entry which is preliminary data.</text>
</comment>
<evidence type="ECO:0000313" key="4">
    <source>
        <dbReference type="EMBL" id="MBO8483310.1"/>
    </source>
</evidence>
<protein>
    <submittedName>
        <fullName evidence="4">Sulfatase</fullName>
    </submittedName>
</protein>
<feature type="domain" description="Sulfatase N-terminal" evidence="3">
    <location>
        <begin position="36"/>
        <end position="308"/>
    </location>
</feature>
<dbReference type="InterPro" id="IPR052701">
    <property type="entry name" value="GAG_Ulvan_Degrading_Sulfatases"/>
</dbReference>